<dbReference type="RefSeq" id="WP_108149244.1">
    <property type="nucleotide sequence ID" value="NZ_CP026304.1"/>
</dbReference>
<keyword evidence="2" id="KW-1185">Reference proteome</keyword>
<dbReference type="AlphaFoldDB" id="A0A2R4T3B0"/>
<gene>
    <name evidence="1" type="ORF">SLUN_16630</name>
</gene>
<organism evidence="1 2">
    <name type="scientific">Streptomyces lunaelactis</name>
    <dbReference type="NCBI Taxonomy" id="1535768"/>
    <lineage>
        <taxon>Bacteria</taxon>
        <taxon>Bacillati</taxon>
        <taxon>Actinomycetota</taxon>
        <taxon>Actinomycetes</taxon>
        <taxon>Kitasatosporales</taxon>
        <taxon>Streptomycetaceae</taxon>
        <taxon>Streptomyces</taxon>
    </lineage>
</organism>
<dbReference type="Proteomes" id="UP000244201">
    <property type="component" value="Chromosome"/>
</dbReference>
<dbReference type="KEGG" id="slk:SLUN_16630"/>
<protein>
    <recommendedName>
        <fullName evidence="3">FHA domain-containing protein</fullName>
    </recommendedName>
</protein>
<evidence type="ECO:0000313" key="2">
    <source>
        <dbReference type="Proteomes" id="UP000244201"/>
    </source>
</evidence>
<dbReference type="GeneID" id="55656897"/>
<accession>A0A2R4T3B0</accession>
<sequence>MTEPFLTVTYTGEPDIVFEFAKEGDSRLFGRDDTSCDIVIWSALNGRELSRVAGRIWRMEGELWLRNLSTTHELHLRIPHMPPEQPLRRRRDELARGDARSIPRPVCTVLGPDGCELQVRQVNQPEPEMFTYGLDHPTLSRIPEVPSHLRHIAAALCEPLLAGGYLPASYREVMSRIGEPSLKKVRMLVGELCTHYTDASPELKDRLLVRLVREQEQLGIPSDPQLRRGLWTFGQARAGTTEDRGAEEGNRRRALALPDYYEVAQILVSHFRITAADVERLPAEEFRDD</sequence>
<evidence type="ECO:0008006" key="3">
    <source>
        <dbReference type="Google" id="ProtNLM"/>
    </source>
</evidence>
<dbReference type="OrthoDB" id="5178230at2"/>
<dbReference type="CDD" id="cd00060">
    <property type="entry name" value="FHA"/>
    <property type="match status" value="1"/>
</dbReference>
<proteinExistence type="predicted"/>
<evidence type="ECO:0000313" key="1">
    <source>
        <dbReference type="EMBL" id="AVZ73567.1"/>
    </source>
</evidence>
<reference evidence="1 2" key="1">
    <citation type="submission" date="2018-01" db="EMBL/GenBank/DDBJ databases">
        <title>Complete genome sequence of Streptomyces lunaelactis MM109T, a Ferroverdin A producer isolated from cave moonmilk deposits.</title>
        <authorList>
            <person name="Naome A."/>
            <person name="Martinet L."/>
            <person name="Maciejewska M."/>
            <person name="Anderssen S."/>
            <person name="Adam D."/>
            <person name="Tenconi E."/>
            <person name="Deflandre B."/>
            <person name="Arguelles-Arias A."/>
            <person name="Calusinska M."/>
            <person name="Copieters W."/>
            <person name="Karim L."/>
            <person name="Hanikenne M."/>
            <person name="Baurain D."/>
            <person name="van Wezel G."/>
            <person name="Smargiasso N."/>
            <person name="de Pauw E."/>
            <person name="Delfosse P."/>
            <person name="Rigali S."/>
        </authorList>
    </citation>
    <scope>NUCLEOTIDE SEQUENCE [LARGE SCALE GENOMIC DNA]</scope>
    <source>
        <strain evidence="1 2">MM109</strain>
    </source>
</reference>
<dbReference type="EMBL" id="CP026304">
    <property type="protein sequence ID" value="AVZ73567.1"/>
    <property type="molecule type" value="Genomic_DNA"/>
</dbReference>
<name>A0A2R4T3B0_9ACTN</name>